<keyword evidence="10" id="KW-0496">Mitochondrion</keyword>
<proteinExistence type="inferred from homology"/>
<keyword evidence="11" id="KW-0472">Membrane</keyword>
<evidence type="ECO:0000256" key="10">
    <source>
        <dbReference type="ARBA" id="ARBA00023128"/>
    </source>
</evidence>
<dbReference type="InterPro" id="IPR037930">
    <property type="entry name" value="Tom40"/>
</dbReference>
<dbReference type="Proteomes" id="UP000660262">
    <property type="component" value="Unassembled WGS sequence"/>
</dbReference>
<keyword evidence="8" id="KW-0007">Acetylation</keyword>
<keyword evidence="14" id="KW-1185">Reference proteome</keyword>
<comment type="function">
    <text evidence="12">Central component of the receptor complex responsible for the recognition and translocation of cytosolically synthesized mitochondrial preproteins. Together with TOM22 functions as the transit peptide receptor at the surface of the mitochondrion outer membrane and facilitates the movement of preproteins into the translocation pore. Directly involved in the pore formation.</text>
</comment>
<dbReference type="InterPro" id="IPR023614">
    <property type="entry name" value="Porin_dom_sf"/>
</dbReference>
<dbReference type="EMBL" id="BNJQ01000029">
    <property type="protein sequence ID" value="GHP10463.1"/>
    <property type="molecule type" value="Genomic_DNA"/>
</dbReference>
<keyword evidence="5" id="KW-0812">Transmembrane</keyword>
<dbReference type="FunFam" id="2.40.160.10:FF:000010">
    <property type="entry name" value="Mitochondrial import receptor subunit TOM40-1"/>
    <property type="match status" value="1"/>
</dbReference>
<evidence type="ECO:0000256" key="8">
    <source>
        <dbReference type="ARBA" id="ARBA00022990"/>
    </source>
</evidence>
<reference evidence="13" key="1">
    <citation type="submission" date="2020-10" db="EMBL/GenBank/DDBJ databases">
        <title>Unveiling of a novel bifunctional photoreceptor, Dualchrome1, isolated from a cosmopolitan green alga.</title>
        <authorList>
            <person name="Suzuki S."/>
            <person name="Kawachi M."/>
        </authorList>
    </citation>
    <scope>NUCLEOTIDE SEQUENCE</scope>
    <source>
        <strain evidence="13">NIES 2893</strain>
    </source>
</reference>
<evidence type="ECO:0000256" key="4">
    <source>
        <dbReference type="ARBA" id="ARBA00022452"/>
    </source>
</evidence>
<sequence>MGVSPSHMSTVGSPVGFLSCEEAEAEAGATIATPAVPTTAIVDYMELPRPVKYEELQKEAMMSLKPECFEGFRFDFMKHLNQKFSLSHSVYMGSVDVPSQSGQTVKVPVGTYEFGANLITQGDKGEHRWLIGRMLSDGRMSGRCRYDVSDALSFKLQAQLAQEAMYSQIMADVDLQGTDWNAQVKLGNNEFYGVNYLQSVTPTLAMGGEAFWLGSQRKSGVGFAARHSESAGHVATCQVATTGLLSLTYVHKASEKAALASDFMWNWNAREATATFGYDYMLRQCRLRGRVDTNGVVACFLEEKLNVGVTFLLSAELDHSSKNYKFGFGMSIGE</sequence>
<evidence type="ECO:0000256" key="5">
    <source>
        <dbReference type="ARBA" id="ARBA00022692"/>
    </source>
</evidence>
<dbReference type="OrthoDB" id="19656at2759"/>
<evidence type="ECO:0000256" key="1">
    <source>
        <dbReference type="ARBA" id="ARBA00004374"/>
    </source>
</evidence>
<gene>
    <name evidence="13" type="ORF">PPROV_000919400</name>
</gene>
<dbReference type="CDD" id="cd07305">
    <property type="entry name" value="Porin3_Tom40"/>
    <property type="match status" value="1"/>
</dbReference>
<protein>
    <submittedName>
        <fullName evidence="13">Translocase of outer mitochondrial membrane</fullName>
    </submittedName>
</protein>
<keyword evidence="4" id="KW-1134">Transmembrane beta strand</keyword>
<dbReference type="AlphaFoldDB" id="A0A830HUR5"/>
<name>A0A830HUR5_9CHLO</name>
<dbReference type="GO" id="GO:0006811">
    <property type="term" value="P:monoatomic ion transport"/>
    <property type="evidence" value="ECO:0007669"/>
    <property type="project" value="UniProtKB-KW"/>
</dbReference>
<comment type="similarity">
    <text evidence="2">Belongs to the Tom40 family.</text>
</comment>
<evidence type="ECO:0000313" key="13">
    <source>
        <dbReference type="EMBL" id="GHP10463.1"/>
    </source>
</evidence>
<evidence type="ECO:0000256" key="2">
    <source>
        <dbReference type="ARBA" id="ARBA00010510"/>
    </source>
</evidence>
<dbReference type="PANTHER" id="PTHR10802">
    <property type="entry name" value="MITOCHONDRIAL IMPORT RECEPTOR SUBUNIT TOM40"/>
    <property type="match status" value="1"/>
</dbReference>
<evidence type="ECO:0000256" key="6">
    <source>
        <dbReference type="ARBA" id="ARBA00022787"/>
    </source>
</evidence>
<dbReference type="GO" id="GO:0005741">
    <property type="term" value="C:mitochondrial outer membrane"/>
    <property type="evidence" value="ECO:0007669"/>
    <property type="project" value="UniProtKB-SubCell"/>
</dbReference>
<evidence type="ECO:0000256" key="3">
    <source>
        <dbReference type="ARBA" id="ARBA00022448"/>
    </source>
</evidence>
<accession>A0A830HUR5</accession>
<dbReference type="Gene3D" id="2.40.160.10">
    <property type="entry name" value="Porin"/>
    <property type="match status" value="1"/>
</dbReference>
<dbReference type="Pfam" id="PF01459">
    <property type="entry name" value="Porin_3"/>
    <property type="match status" value="1"/>
</dbReference>
<comment type="subcellular location">
    <subcellularLocation>
        <location evidence="1">Mitochondrion outer membrane</location>
        <topology evidence="1">Multi-pass membrane protein</topology>
    </subcellularLocation>
</comment>
<dbReference type="InterPro" id="IPR027246">
    <property type="entry name" value="Porin_Euk/Tom40"/>
</dbReference>
<evidence type="ECO:0000256" key="12">
    <source>
        <dbReference type="ARBA" id="ARBA00058612"/>
    </source>
</evidence>
<comment type="caution">
    <text evidence="13">The sequence shown here is derived from an EMBL/GenBank/DDBJ whole genome shotgun (WGS) entry which is preliminary data.</text>
</comment>
<evidence type="ECO:0000256" key="11">
    <source>
        <dbReference type="ARBA" id="ARBA00023136"/>
    </source>
</evidence>
<keyword evidence="3" id="KW-0813">Transport</keyword>
<organism evidence="13 14">
    <name type="scientific">Pycnococcus provasolii</name>
    <dbReference type="NCBI Taxonomy" id="41880"/>
    <lineage>
        <taxon>Eukaryota</taxon>
        <taxon>Viridiplantae</taxon>
        <taxon>Chlorophyta</taxon>
        <taxon>Pseudoscourfieldiophyceae</taxon>
        <taxon>Pseudoscourfieldiales</taxon>
        <taxon>Pycnococcaceae</taxon>
        <taxon>Pycnococcus</taxon>
    </lineage>
</organism>
<keyword evidence="6" id="KW-1000">Mitochondrion outer membrane</keyword>
<evidence type="ECO:0000256" key="9">
    <source>
        <dbReference type="ARBA" id="ARBA00023065"/>
    </source>
</evidence>
<keyword evidence="7" id="KW-0653">Protein transport</keyword>
<dbReference type="GO" id="GO:0008320">
    <property type="term" value="F:protein transmembrane transporter activity"/>
    <property type="evidence" value="ECO:0007669"/>
    <property type="project" value="InterPro"/>
</dbReference>
<keyword evidence="9" id="KW-0406">Ion transport</keyword>
<dbReference type="GO" id="GO:0030150">
    <property type="term" value="P:protein import into mitochondrial matrix"/>
    <property type="evidence" value="ECO:0007669"/>
    <property type="project" value="InterPro"/>
</dbReference>
<evidence type="ECO:0000313" key="14">
    <source>
        <dbReference type="Proteomes" id="UP000660262"/>
    </source>
</evidence>
<evidence type="ECO:0000256" key="7">
    <source>
        <dbReference type="ARBA" id="ARBA00022927"/>
    </source>
</evidence>